<name>C5LTB1_PERM5</name>
<dbReference type="SMART" id="SM00320">
    <property type="entry name" value="WD40"/>
    <property type="match status" value="4"/>
</dbReference>
<dbReference type="OMA" id="MWITEES"/>
<feature type="region of interest" description="Disordered" evidence="4">
    <location>
        <begin position="1"/>
        <end position="62"/>
    </location>
</feature>
<dbReference type="EMBL" id="GG685288">
    <property type="protein sequence ID" value="EER00079.1"/>
    <property type="molecule type" value="Genomic_DNA"/>
</dbReference>
<evidence type="ECO:0000256" key="1">
    <source>
        <dbReference type="ARBA" id="ARBA00022574"/>
    </source>
</evidence>
<dbReference type="GeneID" id="9049774"/>
<dbReference type="PROSITE" id="PS50082">
    <property type="entry name" value="WD_REPEATS_2"/>
    <property type="match status" value="1"/>
</dbReference>
<evidence type="ECO:0000256" key="4">
    <source>
        <dbReference type="SAM" id="MobiDB-lite"/>
    </source>
</evidence>
<evidence type="ECO:0000259" key="5">
    <source>
        <dbReference type="Pfam" id="PF10313"/>
    </source>
</evidence>
<dbReference type="PROSITE" id="PS00678">
    <property type="entry name" value="WD_REPEATS_1"/>
    <property type="match status" value="1"/>
</dbReference>
<reference evidence="6 7" key="1">
    <citation type="submission" date="2008-07" db="EMBL/GenBank/DDBJ databases">
        <authorList>
            <person name="El-Sayed N."/>
            <person name="Caler E."/>
            <person name="Inman J."/>
            <person name="Amedeo P."/>
            <person name="Hass B."/>
            <person name="Wortman J."/>
        </authorList>
    </citation>
    <scope>NUCLEOTIDE SEQUENCE [LARGE SCALE GENOMIC DNA]</scope>
    <source>
        <strain evidence="7">ATCC 50983 / TXsc</strain>
    </source>
</reference>
<sequence>MALKDGDAAEEWEPRWDEEEEDDDDSELSCCESFPSDDVAYDSDFGSAESETAAPSTPERDITGAEVQWALRRHPGNRAATDPQGIPWERFAINRFDYRERRVQDFSNYNNVTWNDALEKRRKHAITEMERVDLCYYRFCRSYRGEPSVWRLNPTVDHFQLRHLTVPTANNVVYVVCNSTLYRFDTLTGAAETIHSQPVHTLSSIDVNRGFAVSGGFDSTVIVSRTHDAGEVLRARMSDANNNITNYSLILPTNGYFSPEVSKDEKPLQRRIFGGTSVDGEPSIGCGEGGYGFDDVFMTPLGEEEEEHVGSSERRYPRMDLDGTIFEEHLLRKFSNSVYNQFLDSQEFYRMGCDPLHLIVANNDRVLRDIDVTQGGAVVSEATYSWSVNHVSVNPRDSRVLCASGDDKAVIISDRRNSSKLQRAMVLKGHLDYGFCSTWHPDGNLLATGNQDGTCRVWDIRNLKQEQPLRSLGTVLGAVRTCHFSRDGKFLAFAEPADLVHVVDTQSDFTCEQVVDIFGNVAGLGFSPDSSRLFISVSDSLFGCLMQLNRDVVTSPESLSF</sequence>
<dbReference type="SUPFAM" id="SSF50978">
    <property type="entry name" value="WD40 repeat-like"/>
    <property type="match status" value="1"/>
</dbReference>
<dbReference type="InterPro" id="IPR036322">
    <property type="entry name" value="WD40_repeat_dom_sf"/>
</dbReference>
<evidence type="ECO:0000256" key="2">
    <source>
        <dbReference type="ARBA" id="ARBA00022737"/>
    </source>
</evidence>
<keyword evidence="1 3" id="KW-0853">WD repeat</keyword>
<dbReference type="Pfam" id="PF10313">
    <property type="entry name" value="DUF2415"/>
    <property type="match status" value="1"/>
</dbReference>
<dbReference type="OrthoDB" id="20669at2759"/>
<evidence type="ECO:0000256" key="3">
    <source>
        <dbReference type="PROSITE-ProRule" id="PRU00221"/>
    </source>
</evidence>
<keyword evidence="2" id="KW-0677">Repeat</keyword>
<organism evidence="7">
    <name type="scientific">Perkinsus marinus (strain ATCC 50983 / TXsc)</name>
    <dbReference type="NCBI Taxonomy" id="423536"/>
    <lineage>
        <taxon>Eukaryota</taxon>
        <taxon>Sar</taxon>
        <taxon>Alveolata</taxon>
        <taxon>Perkinsozoa</taxon>
        <taxon>Perkinsea</taxon>
        <taxon>Perkinsida</taxon>
        <taxon>Perkinsidae</taxon>
        <taxon>Perkinsus</taxon>
    </lineage>
</organism>
<feature type="repeat" description="WD" evidence="3">
    <location>
        <begin position="427"/>
        <end position="468"/>
    </location>
</feature>
<dbReference type="PROSITE" id="PS50294">
    <property type="entry name" value="WD_REPEATS_REGION"/>
    <property type="match status" value="1"/>
</dbReference>
<evidence type="ECO:0000313" key="7">
    <source>
        <dbReference type="Proteomes" id="UP000007800"/>
    </source>
</evidence>
<evidence type="ECO:0000313" key="6">
    <source>
        <dbReference type="EMBL" id="EER00079.1"/>
    </source>
</evidence>
<dbReference type="PANTHER" id="PTHR43991:SF12">
    <property type="entry name" value="WD REPEAT PROTEIN (AFU_ORTHOLOGUE AFUA_8G05640)"/>
    <property type="match status" value="1"/>
</dbReference>
<dbReference type="InterPro" id="IPR019417">
    <property type="entry name" value="DUF2415"/>
</dbReference>
<gene>
    <name evidence="6" type="ORF">Pmar_PMAR024556</name>
</gene>
<accession>C5LTB1</accession>
<feature type="compositionally biased region" description="Basic and acidic residues" evidence="4">
    <location>
        <begin position="1"/>
        <end position="15"/>
    </location>
</feature>
<dbReference type="PANTHER" id="PTHR43991">
    <property type="entry name" value="WD REPEAT PROTEIN (AFU_ORTHOLOGUE AFUA_8G05640)-RELATED"/>
    <property type="match status" value="1"/>
</dbReference>
<proteinExistence type="predicted"/>
<dbReference type="RefSeq" id="XP_002767361.1">
    <property type="nucleotide sequence ID" value="XM_002767315.1"/>
</dbReference>
<dbReference type="Pfam" id="PF00400">
    <property type="entry name" value="WD40"/>
    <property type="match status" value="1"/>
</dbReference>
<feature type="domain" description="DUF2415" evidence="5">
    <location>
        <begin position="477"/>
        <end position="515"/>
    </location>
</feature>
<feature type="compositionally biased region" description="Acidic residues" evidence="4">
    <location>
        <begin position="16"/>
        <end position="27"/>
    </location>
</feature>
<dbReference type="InParanoid" id="C5LTB1"/>
<protein>
    <recommendedName>
        <fullName evidence="5">DUF2415 domain-containing protein</fullName>
    </recommendedName>
</protein>
<dbReference type="InterPro" id="IPR001680">
    <property type="entry name" value="WD40_rpt"/>
</dbReference>
<dbReference type="InterPro" id="IPR015943">
    <property type="entry name" value="WD40/YVTN_repeat-like_dom_sf"/>
</dbReference>
<dbReference type="Gene3D" id="2.130.10.10">
    <property type="entry name" value="YVTN repeat-like/Quinoprotein amine dehydrogenase"/>
    <property type="match status" value="1"/>
</dbReference>
<dbReference type="InterPro" id="IPR019775">
    <property type="entry name" value="WD40_repeat_CS"/>
</dbReference>
<keyword evidence="7" id="KW-1185">Reference proteome</keyword>
<dbReference type="Proteomes" id="UP000007800">
    <property type="component" value="Unassembled WGS sequence"/>
</dbReference>
<dbReference type="AlphaFoldDB" id="C5LTB1"/>